<sequence length="274" mass="29802">MTGTEPLLKISGLSVVFDGFRAIDGIDLTVAEGELRFLIGPNGAGKTTLVDVVTGLTRPTEGSVVFAGKELVGKREHQVVRLGVGRTFQTAVVFEELTVEENVDLAASFRMRLPALLRRRRSRTDIVGSVLERAGLLDLAERPAAVLSHGQRQWLEIAMLLAQEPRLLLLDEPVAGMSREERERTGELLAEIARDRTVVVIEHDMEFVRTYASAVTVLHEGRVLTEGDMAQVQADPKVQEVYLGRSRDTRAAEPVLVGGEDGAVDSGAVREGVA</sequence>
<comment type="caution">
    <text evidence="5">The sequence shown here is derived from an EMBL/GenBank/DDBJ whole genome shotgun (WGS) entry which is preliminary data.</text>
</comment>
<dbReference type="InterPro" id="IPR051120">
    <property type="entry name" value="ABC_AA/LPS_Transport"/>
</dbReference>
<dbReference type="EMBL" id="JBEZFP010000040">
    <property type="protein sequence ID" value="MEU8135281.1"/>
    <property type="molecule type" value="Genomic_DNA"/>
</dbReference>
<dbReference type="PANTHER" id="PTHR45772:SF8">
    <property type="entry name" value="HIGH-AFFINITY BRANCHED-CHAIN AMINO ACID TRANSPORT ATP-BINDING PROTEIN"/>
    <property type="match status" value="1"/>
</dbReference>
<dbReference type="SMART" id="SM00382">
    <property type="entry name" value="AAA"/>
    <property type="match status" value="1"/>
</dbReference>
<feature type="domain" description="ABC transporter" evidence="4">
    <location>
        <begin position="8"/>
        <end position="245"/>
    </location>
</feature>
<dbReference type="Gene3D" id="3.40.50.300">
    <property type="entry name" value="P-loop containing nucleotide triphosphate hydrolases"/>
    <property type="match status" value="1"/>
</dbReference>
<evidence type="ECO:0000256" key="1">
    <source>
        <dbReference type="ARBA" id="ARBA00022448"/>
    </source>
</evidence>
<evidence type="ECO:0000313" key="5">
    <source>
        <dbReference type="EMBL" id="MEU8135281.1"/>
    </source>
</evidence>
<dbReference type="InterPro" id="IPR032823">
    <property type="entry name" value="BCA_ABC_TP_C"/>
</dbReference>
<evidence type="ECO:0000256" key="3">
    <source>
        <dbReference type="ARBA" id="ARBA00022840"/>
    </source>
</evidence>
<dbReference type="NCBIfam" id="TIGR03411">
    <property type="entry name" value="urea_trans_UrtD"/>
    <property type="match status" value="1"/>
</dbReference>
<evidence type="ECO:0000313" key="6">
    <source>
        <dbReference type="Proteomes" id="UP001551482"/>
    </source>
</evidence>
<dbReference type="InterPro" id="IPR017781">
    <property type="entry name" value="ABC_transptr_urea_ATP-bd_UrtD"/>
</dbReference>
<reference evidence="5 6" key="1">
    <citation type="submission" date="2024-06" db="EMBL/GenBank/DDBJ databases">
        <title>The Natural Products Discovery Center: Release of the First 8490 Sequenced Strains for Exploring Actinobacteria Biosynthetic Diversity.</title>
        <authorList>
            <person name="Kalkreuter E."/>
            <person name="Kautsar S.A."/>
            <person name="Yang D."/>
            <person name="Bader C.D."/>
            <person name="Teijaro C.N."/>
            <person name="Fluegel L."/>
            <person name="Davis C.M."/>
            <person name="Simpson J.R."/>
            <person name="Lauterbach L."/>
            <person name="Steele A.D."/>
            <person name="Gui C."/>
            <person name="Meng S."/>
            <person name="Li G."/>
            <person name="Viehrig K."/>
            <person name="Ye F."/>
            <person name="Su P."/>
            <person name="Kiefer A.F."/>
            <person name="Nichols A."/>
            <person name="Cepeda A.J."/>
            <person name="Yan W."/>
            <person name="Fan B."/>
            <person name="Jiang Y."/>
            <person name="Adhikari A."/>
            <person name="Zheng C.-J."/>
            <person name="Schuster L."/>
            <person name="Cowan T.M."/>
            <person name="Smanski M.J."/>
            <person name="Chevrette M.G."/>
            <person name="De Carvalho L.P.S."/>
            <person name="Shen B."/>
        </authorList>
    </citation>
    <scope>NUCLEOTIDE SEQUENCE [LARGE SCALE GENOMIC DNA]</scope>
    <source>
        <strain evidence="5 6">NPDC048946</strain>
    </source>
</reference>
<dbReference type="SUPFAM" id="SSF52540">
    <property type="entry name" value="P-loop containing nucleoside triphosphate hydrolases"/>
    <property type="match status" value="1"/>
</dbReference>
<keyword evidence="1" id="KW-0813">Transport</keyword>
<keyword evidence="2" id="KW-0547">Nucleotide-binding</keyword>
<evidence type="ECO:0000259" key="4">
    <source>
        <dbReference type="PROSITE" id="PS50893"/>
    </source>
</evidence>
<accession>A0ABV3DHQ6</accession>
<dbReference type="PANTHER" id="PTHR45772">
    <property type="entry name" value="CONSERVED COMPONENT OF ABC TRANSPORTER FOR NATURAL AMINO ACIDS-RELATED"/>
    <property type="match status" value="1"/>
</dbReference>
<protein>
    <submittedName>
        <fullName evidence="5">Urea ABC transporter ATP-binding protein UrtD</fullName>
    </submittedName>
</protein>
<dbReference type="Pfam" id="PF12399">
    <property type="entry name" value="BCA_ABC_TP_C"/>
    <property type="match status" value="1"/>
</dbReference>
<dbReference type="PROSITE" id="PS50893">
    <property type="entry name" value="ABC_TRANSPORTER_2"/>
    <property type="match status" value="1"/>
</dbReference>
<dbReference type="GO" id="GO:0005524">
    <property type="term" value="F:ATP binding"/>
    <property type="evidence" value="ECO:0007669"/>
    <property type="project" value="UniProtKB-KW"/>
</dbReference>
<gene>
    <name evidence="5" type="primary">urtD</name>
    <name evidence="5" type="ORF">AB0C36_17385</name>
</gene>
<proteinExistence type="predicted"/>
<dbReference type="InterPro" id="IPR003439">
    <property type="entry name" value="ABC_transporter-like_ATP-bd"/>
</dbReference>
<keyword evidence="3 5" id="KW-0067">ATP-binding</keyword>
<evidence type="ECO:0000256" key="2">
    <source>
        <dbReference type="ARBA" id="ARBA00022741"/>
    </source>
</evidence>
<dbReference type="InterPro" id="IPR003593">
    <property type="entry name" value="AAA+_ATPase"/>
</dbReference>
<organism evidence="5 6">
    <name type="scientific">Streptodolium elevatio</name>
    <dbReference type="NCBI Taxonomy" id="3157996"/>
    <lineage>
        <taxon>Bacteria</taxon>
        <taxon>Bacillati</taxon>
        <taxon>Actinomycetota</taxon>
        <taxon>Actinomycetes</taxon>
        <taxon>Kitasatosporales</taxon>
        <taxon>Streptomycetaceae</taxon>
        <taxon>Streptodolium</taxon>
    </lineage>
</organism>
<keyword evidence="6" id="KW-1185">Reference proteome</keyword>
<dbReference type="Proteomes" id="UP001551482">
    <property type="component" value="Unassembled WGS sequence"/>
</dbReference>
<dbReference type="RefSeq" id="WP_358354893.1">
    <property type="nucleotide sequence ID" value="NZ_JBEZFP010000040.1"/>
</dbReference>
<name>A0ABV3DHQ6_9ACTN</name>
<dbReference type="Pfam" id="PF00005">
    <property type="entry name" value="ABC_tran"/>
    <property type="match status" value="1"/>
</dbReference>
<dbReference type="InterPro" id="IPR027417">
    <property type="entry name" value="P-loop_NTPase"/>
</dbReference>
<dbReference type="CDD" id="cd03219">
    <property type="entry name" value="ABC_Mj1267_LivG_branched"/>
    <property type="match status" value="1"/>
</dbReference>